<dbReference type="AlphaFoldDB" id="A0A2N8RH61"/>
<accession>A0A2N8RH61</accession>
<dbReference type="InterPro" id="IPR027417">
    <property type="entry name" value="P-loop_NTPase"/>
</dbReference>
<sequence>MVEKFPQLPSAKEHPENFPDPAAKTRADKIIQFCEKYLVVPEGADVGKPLVLAEFQKQFIRDVYDNPAGTRRAILSIARKCGKSGLTAGLILAHLVGPEAKQNSQLVSGAMSRDQSALVFNLASKMVMQSPALSKIVRIVPSGKRLIGLPLNTEFRALAADGKTAHGLSPALIVGDEWGQVRGPQSDFIDALLTAQGAHSDPLQIIISTQAASDADWLSIQLDDAQRSKDPRIVCHLYTAPKGCDLLDVEAWKAANPALGLFRSEDDLREQMTQAARMPSMSNTARNLLLNQRVSLDSPFISPDVWAACGAEPEPFDGPVYAGLDLSARTDLTALVLIGKTAGVWQVRPFFWTPEQGLFERAKKDRAPYDQWAAEGYLRTTPGATVDYEAVALDMVEILDGLDIQSIAFDRWRMDVLKKEFERIGIELPLVPFGQGFQSMAPALDALEAELLNGRIAHGNHPVLSMCAANAVATKDPAGNRKLDKSRRTGRIDGLQALAMAMGAAQAAAAPIEIDTEVFFV</sequence>
<reference evidence="4 5" key="1">
    <citation type="submission" date="2018-01" db="EMBL/GenBank/DDBJ databases">
        <title>Denitrification phenotypes of diverse strains of Pseudomonas stutzeri.</title>
        <authorList>
            <person name="Milligan D.A."/>
            <person name="Bergaust L."/>
            <person name="Bakken L.R."/>
            <person name="Frostegard A."/>
        </authorList>
    </citation>
    <scope>NUCLEOTIDE SEQUENCE [LARGE SCALE GENOMIC DNA]</scope>
    <source>
        <strain evidence="4 5">CCUG 44592</strain>
    </source>
</reference>
<comment type="caution">
    <text evidence="4">The sequence shown here is derived from an EMBL/GenBank/DDBJ whole genome shotgun (WGS) entry which is preliminary data.</text>
</comment>
<evidence type="ECO:0000313" key="4">
    <source>
        <dbReference type="EMBL" id="PNF60428.1"/>
    </source>
</evidence>
<proteinExistence type="predicted"/>
<dbReference type="GO" id="GO:0004519">
    <property type="term" value="F:endonuclease activity"/>
    <property type="evidence" value="ECO:0007669"/>
    <property type="project" value="InterPro"/>
</dbReference>
<dbReference type="Gene3D" id="3.30.420.240">
    <property type="match status" value="1"/>
</dbReference>
<dbReference type="Pfam" id="PF03354">
    <property type="entry name" value="TerL_ATPase"/>
    <property type="match status" value="1"/>
</dbReference>
<dbReference type="InterPro" id="IPR046461">
    <property type="entry name" value="TerL_ATPase"/>
</dbReference>
<gene>
    <name evidence="4" type="ORF">CXK99_06930</name>
</gene>
<feature type="region of interest" description="Disordered" evidence="1">
    <location>
        <begin position="1"/>
        <end position="22"/>
    </location>
</feature>
<name>A0A2N8RH61_STUST</name>
<dbReference type="InterPro" id="IPR005021">
    <property type="entry name" value="Terminase_largesu-like"/>
</dbReference>
<evidence type="ECO:0000259" key="2">
    <source>
        <dbReference type="Pfam" id="PF03354"/>
    </source>
</evidence>
<feature type="compositionally biased region" description="Basic and acidic residues" evidence="1">
    <location>
        <begin position="11"/>
        <end position="22"/>
    </location>
</feature>
<evidence type="ECO:0000259" key="3">
    <source>
        <dbReference type="Pfam" id="PF20441"/>
    </source>
</evidence>
<protein>
    <submittedName>
        <fullName evidence="4">Terminase</fullName>
    </submittedName>
</protein>
<feature type="domain" description="Terminase large subunit-like endonuclease" evidence="3">
    <location>
        <begin position="236"/>
        <end position="507"/>
    </location>
</feature>
<dbReference type="Gene3D" id="3.40.50.300">
    <property type="entry name" value="P-loop containing nucleotide triphosphate hydrolases"/>
    <property type="match status" value="1"/>
</dbReference>
<dbReference type="InterPro" id="IPR046462">
    <property type="entry name" value="TerL_nuclease"/>
</dbReference>
<dbReference type="Proteomes" id="UP000236003">
    <property type="component" value="Unassembled WGS sequence"/>
</dbReference>
<dbReference type="PANTHER" id="PTHR41287:SF1">
    <property type="entry name" value="PROTEIN YMFN"/>
    <property type="match status" value="1"/>
</dbReference>
<evidence type="ECO:0000256" key="1">
    <source>
        <dbReference type="SAM" id="MobiDB-lite"/>
    </source>
</evidence>
<dbReference type="EMBL" id="POUM01000004">
    <property type="protein sequence ID" value="PNF60428.1"/>
    <property type="molecule type" value="Genomic_DNA"/>
</dbReference>
<organism evidence="4 5">
    <name type="scientific">Stutzerimonas stutzeri</name>
    <name type="common">Pseudomonas stutzeri</name>
    <dbReference type="NCBI Taxonomy" id="316"/>
    <lineage>
        <taxon>Bacteria</taxon>
        <taxon>Pseudomonadati</taxon>
        <taxon>Pseudomonadota</taxon>
        <taxon>Gammaproteobacteria</taxon>
        <taxon>Pseudomonadales</taxon>
        <taxon>Pseudomonadaceae</taxon>
        <taxon>Stutzerimonas</taxon>
    </lineage>
</organism>
<feature type="domain" description="Terminase large subunit-like ATPase" evidence="2">
    <location>
        <begin position="55"/>
        <end position="211"/>
    </location>
</feature>
<dbReference type="PANTHER" id="PTHR41287">
    <property type="match status" value="1"/>
</dbReference>
<evidence type="ECO:0000313" key="5">
    <source>
        <dbReference type="Proteomes" id="UP000236003"/>
    </source>
</evidence>
<dbReference type="Pfam" id="PF20441">
    <property type="entry name" value="TerL_nuclease"/>
    <property type="match status" value="1"/>
</dbReference>